<reference evidence="3 4" key="1">
    <citation type="submission" date="2019-07" db="EMBL/GenBank/DDBJ databases">
        <title>complete genome sequencing of Ornithinimicrobium sp. H23M54.</title>
        <authorList>
            <person name="Bae J.-W."/>
            <person name="Lee S.-Y."/>
        </authorList>
    </citation>
    <scope>NUCLEOTIDE SEQUENCE [LARGE SCALE GENOMIC DNA]</scope>
    <source>
        <strain evidence="3 4">H23M54</strain>
    </source>
</reference>
<dbReference type="Proteomes" id="UP000315395">
    <property type="component" value="Chromosome"/>
</dbReference>
<feature type="signal peptide" evidence="2">
    <location>
        <begin position="1"/>
        <end position="23"/>
    </location>
</feature>
<organism evidence="3 4">
    <name type="scientific">Ornithinimicrobium ciconiae</name>
    <dbReference type="NCBI Taxonomy" id="2594265"/>
    <lineage>
        <taxon>Bacteria</taxon>
        <taxon>Bacillati</taxon>
        <taxon>Actinomycetota</taxon>
        <taxon>Actinomycetes</taxon>
        <taxon>Micrococcales</taxon>
        <taxon>Ornithinimicrobiaceae</taxon>
        <taxon>Ornithinimicrobium</taxon>
    </lineage>
</organism>
<proteinExistence type="predicted"/>
<evidence type="ECO:0000313" key="3">
    <source>
        <dbReference type="EMBL" id="QDO90099.1"/>
    </source>
</evidence>
<sequence>MTISRRQAAAPLLALMLALGMGACGSDTDTGGDAPTTSEDAAPTSDAAPSTGDETEPTAAPTTEEPSVTPQPTDPADPSGGTALPTGPVSDEVIASEPVQAAISDLAERESVAADAVTVAGHQAVTWSDGSLGCPKPGMMYTQALVPGHLLVLEVDGAQFSYHSGDRGNRAGEFTYCADPHLPNNLGTGSATM</sequence>
<accession>A0A516GEZ6</accession>
<dbReference type="AlphaFoldDB" id="A0A516GEZ6"/>
<evidence type="ECO:0000313" key="4">
    <source>
        <dbReference type="Proteomes" id="UP000315395"/>
    </source>
</evidence>
<dbReference type="RefSeq" id="WP_143784825.1">
    <property type="nucleotide sequence ID" value="NZ_CP041616.1"/>
</dbReference>
<dbReference type="OrthoDB" id="5801841at2"/>
<keyword evidence="2" id="KW-0732">Signal</keyword>
<evidence type="ECO:0000256" key="2">
    <source>
        <dbReference type="SAM" id="SignalP"/>
    </source>
</evidence>
<name>A0A516GEZ6_9MICO</name>
<keyword evidence="4" id="KW-1185">Reference proteome</keyword>
<protein>
    <submittedName>
        <fullName evidence="3">Uncharacterized protein</fullName>
    </submittedName>
</protein>
<dbReference type="KEGG" id="orz:FNH13_18670"/>
<feature type="compositionally biased region" description="Low complexity" evidence="1">
    <location>
        <begin position="57"/>
        <end position="66"/>
    </location>
</feature>
<dbReference type="EMBL" id="CP041616">
    <property type="protein sequence ID" value="QDO90099.1"/>
    <property type="molecule type" value="Genomic_DNA"/>
</dbReference>
<dbReference type="PROSITE" id="PS51257">
    <property type="entry name" value="PROKAR_LIPOPROTEIN"/>
    <property type="match status" value="1"/>
</dbReference>
<feature type="region of interest" description="Disordered" evidence="1">
    <location>
        <begin position="26"/>
        <end position="89"/>
    </location>
</feature>
<gene>
    <name evidence="3" type="ORF">FNH13_18670</name>
</gene>
<feature type="chain" id="PRO_5039519269" evidence="2">
    <location>
        <begin position="24"/>
        <end position="193"/>
    </location>
</feature>
<evidence type="ECO:0000256" key="1">
    <source>
        <dbReference type="SAM" id="MobiDB-lite"/>
    </source>
</evidence>